<evidence type="ECO:0000256" key="1">
    <source>
        <dbReference type="SAM" id="Phobius"/>
    </source>
</evidence>
<keyword evidence="1" id="KW-1133">Transmembrane helix</keyword>
<reference evidence="2" key="1">
    <citation type="submission" date="2021-12" db="EMBL/GenBank/DDBJ databases">
        <authorList>
            <person name="Veyrier F.J."/>
        </authorList>
    </citation>
    <scope>NUCLEOTIDE SEQUENCE</scope>
    <source>
        <strain evidence="2">1258/02</strain>
    </source>
</reference>
<protein>
    <submittedName>
        <fullName evidence="2">Uncharacterized protein</fullName>
    </submittedName>
</protein>
<dbReference type="RefSeq" id="WP_132952776.1">
    <property type="nucleotide sequence ID" value="NZ_CP091507.1"/>
</dbReference>
<dbReference type="EMBL" id="CP091507">
    <property type="protein sequence ID" value="UOO79020.1"/>
    <property type="molecule type" value="Genomic_DNA"/>
</dbReference>
<gene>
    <name evidence="2" type="ORF">LVJ78_10025</name>
</gene>
<organism evidence="2 3">
    <name type="scientific">Uruburuella suis</name>
    <dbReference type="NCBI Taxonomy" id="252130"/>
    <lineage>
        <taxon>Bacteria</taxon>
        <taxon>Pseudomonadati</taxon>
        <taxon>Pseudomonadota</taxon>
        <taxon>Betaproteobacteria</taxon>
        <taxon>Neisseriales</taxon>
        <taxon>Neisseriaceae</taxon>
        <taxon>Uruburuella</taxon>
    </lineage>
</organism>
<dbReference type="KEGG" id="usu:LVJ78_10025"/>
<proteinExistence type="predicted"/>
<sequence length="105" mass="12125">MKFYFIFNQTNPFSDMHILHLVVFTAKPAAIFSIYFCAINNKFLDDYFIDLLFICIIKPKINAEAPSSLAPKSPRNLCFKAPSTCTQALFSCRNPPKQQRPRKFI</sequence>
<feature type="transmembrane region" description="Helical" evidence="1">
    <location>
        <begin position="18"/>
        <end position="38"/>
    </location>
</feature>
<evidence type="ECO:0000313" key="2">
    <source>
        <dbReference type="EMBL" id="UOO79020.1"/>
    </source>
</evidence>
<reference evidence="2" key="2">
    <citation type="journal article" date="2022" name="Res Sq">
        <title>Evolution of multicellular longitudinally dividing oral cavity symbionts (Neisseriaceae).</title>
        <authorList>
            <person name="Nyongesa S."/>
            <person name="Weber P."/>
            <person name="Bernet E."/>
            <person name="Pullido F."/>
            <person name="Nieckarz M."/>
            <person name="Delaby M."/>
            <person name="Nieves C."/>
            <person name="Viehboeck T."/>
            <person name="Krause N."/>
            <person name="Rivera-Millot A."/>
            <person name="Nakamura A."/>
            <person name="Vischer N."/>
            <person name="VanNieuwenhze M."/>
            <person name="Brun Y."/>
            <person name="Cava F."/>
            <person name="Bulgheresi S."/>
            <person name="Veyrier F."/>
        </authorList>
    </citation>
    <scope>NUCLEOTIDE SEQUENCE</scope>
    <source>
        <strain evidence="2">1258/02</strain>
    </source>
</reference>
<dbReference type="Proteomes" id="UP000829756">
    <property type="component" value="Chromosome"/>
</dbReference>
<keyword evidence="1" id="KW-0812">Transmembrane</keyword>
<keyword evidence="1" id="KW-0472">Membrane</keyword>
<evidence type="ECO:0000313" key="3">
    <source>
        <dbReference type="Proteomes" id="UP000829756"/>
    </source>
</evidence>
<accession>A0AAE9KGL5</accession>
<dbReference type="AlphaFoldDB" id="A0AAE9KGL5"/>
<name>A0AAE9KGL5_9NEIS</name>